<proteinExistence type="predicted"/>
<reference evidence="1" key="3">
    <citation type="submission" date="2025-09" db="UniProtKB">
        <authorList>
            <consortium name="Ensembl"/>
        </authorList>
    </citation>
    <scope>IDENTIFICATION</scope>
</reference>
<dbReference type="Ensembl" id="ENSHHUT00000072672.1">
    <property type="protein sequence ID" value="ENSHHUP00000070333.1"/>
    <property type="gene ID" value="ENSHHUG00000041367.1"/>
</dbReference>
<reference evidence="2" key="1">
    <citation type="submission" date="2018-06" db="EMBL/GenBank/DDBJ databases">
        <title>Genome assembly of Danube salmon.</title>
        <authorList>
            <person name="Macqueen D.J."/>
            <person name="Gundappa M.K."/>
        </authorList>
    </citation>
    <scope>NUCLEOTIDE SEQUENCE [LARGE SCALE GENOMIC DNA]</scope>
</reference>
<dbReference type="GeneTree" id="ENSGT00940000154572"/>
<protein>
    <submittedName>
        <fullName evidence="1">Uncharacterized protein</fullName>
    </submittedName>
</protein>
<sequence length="171" mass="18979">MNSVYCISLQRPSPPLPPAQEEEEGEKSCGPAGFWEALTPCNGCHNLGFSSLSQDSKRSAEIVPSPSLDVFLPEDEDNPYESVTTAVTRKPCSLDIGLFNACPLNGKDTPKPPVQQPLYTTFTSVTAVSTVTTVDFEYILPVKSFRTPTYSSFFLYFYYFLHCRIIVKTSK</sequence>
<evidence type="ECO:0000313" key="2">
    <source>
        <dbReference type="Proteomes" id="UP000314982"/>
    </source>
</evidence>
<evidence type="ECO:0000313" key="1">
    <source>
        <dbReference type="Ensembl" id="ENSHHUP00000070333.1"/>
    </source>
</evidence>
<accession>A0A4W5Q7P8</accession>
<dbReference type="AlphaFoldDB" id="A0A4W5Q7P8"/>
<dbReference type="Proteomes" id="UP000314982">
    <property type="component" value="Unassembled WGS sequence"/>
</dbReference>
<dbReference type="STRING" id="62062.ENSHHUP00000070333"/>
<name>A0A4W5Q7P8_9TELE</name>
<keyword evidence="2" id="KW-1185">Reference proteome</keyword>
<organism evidence="1 2">
    <name type="scientific">Hucho hucho</name>
    <name type="common">huchen</name>
    <dbReference type="NCBI Taxonomy" id="62062"/>
    <lineage>
        <taxon>Eukaryota</taxon>
        <taxon>Metazoa</taxon>
        <taxon>Chordata</taxon>
        <taxon>Craniata</taxon>
        <taxon>Vertebrata</taxon>
        <taxon>Euteleostomi</taxon>
        <taxon>Actinopterygii</taxon>
        <taxon>Neopterygii</taxon>
        <taxon>Teleostei</taxon>
        <taxon>Protacanthopterygii</taxon>
        <taxon>Salmoniformes</taxon>
        <taxon>Salmonidae</taxon>
        <taxon>Salmoninae</taxon>
        <taxon>Hucho</taxon>
    </lineage>
</organism>
<reference evidence="1" key="2">
    <citation type="submission" date="2025-08" db="UniProtKB">
        <authorList>
            <consortium name="Ensembl"/>
        </authorList>
    </citation>
    <scope>IDENTIFICATION</scope>
</reference>